<evidence type="ECO:0000256" key="2">
    <source>
        <dbReference type="SAM" id="SignalP"/>
    </source>
</evidence>
<feature type="signal peptide" evidence="2">
    <location>
        <begin position="1"/>
        <end position="26"/>
    </location>
</feature>
<name>A0A1W2A3N0_9BURK</name>
<dbReference type="PANTHER" id="PTHR42928">
    <property type="entry name" value="TRICARBOXYLATE-BINDING PROTEIN"/>
    <property type="match status" value="1"/>
</dbReference>
<evidence type="ECO:0000256" key="1">
    <source>
        <dbReference type="ARBA" id="ARBA00006987"/>
    </source>
</evidence>
<dbReference type="CDD" id="cd07012">
    <property type="entry name" value="PBP2_Bug_TTT"/>
    <property type="match status" value="1"/>
</dbReference>
<organism evidence="3 4">
    <name type="scientific">Polynucleobacter kasalickyi</name>
    <dbReference type="NCBI Taxonomy" id="1938817"/>
    <lineage>
        <taxon>Bacteria</taxon>
        <taxon>Pseudomonadati</taxon>
        <taxon>Pseudomonadota</taxon>
        <taxon>Betaproteobacteria</taxon>
        <taxon>Burkholderiales</taxon>
        <taxon>Burkholderiaceae</taxon>
        <taxon>Polynucleobacter</taxon>
    </lineage>
</organism>
<evidence type="ECO:0000313" key="4">
    <source>
        <dbReference type="Proteomes" id="UP000192708"/>
    </source>
</evidence>
<dbReference type="RefSeq" id="WP_084283599.1">
    <property type="nucleotide sequence ID" value="NZ_FWXJ01000007.1"/>
</dbReference>
<protein>
    <submittedName>
        <fullName evidence="3">Tripartite-type tricarboxylate transporter, receptor component TctC</fullName>
    </submittedName>
</protein>
<proteinExistence type="inferred from homology"/>
<dbReference type="PIRSF" id="PIRSF017082">
    <property type="entry name" value="YflP"/>
    <property type="match status" value="1"/>
</dbReference>
<sequence length="327" mass="35535">MQLFRRLFLKILKICFFVIPIYSAQAQSPYPNKTVTIVVTYAPGGLGDMLARKIAEQLTVKTKQSFVVENKPGATGALGTRYVTKAKPDGYTLILGQTGEMVINTFVSKELGYDTMRDLKPVALIGEVPLTLVVPASASTNSINDLIKKAKSNPNKLVYASSGTATPGHLAAAAFTQASGIEMIHAPYKGAGPAMADVLGGHVDMFFSSTPSVLQLVESKKLKALAVSSPKRTSALPEVHTVSEEGIKDFSFTLWGGVFAPNGTPEEILTFLNKEINTILEDPNFYKELEKDSVLVKANSRKEFTEFLKTEFTKYAKTVKSIDLKSE</sequence>
<dbReference type="EMBL" id="FWXJ01000007">
    <property type="protein sequence ID" value="SMC55274.1"/>
    <property type="molecule type" value="Genomic_DNA"/>
</dbReference>
<dbReference type="Proteomes" id="UP000192708">
    <property type="component" value="Unassembled WGS sequence"/>
</dbReference>
<evidence type="ECO:0000313" key="3">
    <source>
        <dbReference type="EMBL" id="SMC55274.1"/>
    </source>
</evidence>
<dbReference type="SUPFAM" id="SSF53850">
    <property type="entry name" value="Periplasmic binding protein-like II"/>
    <property type="match status" value="1"/>
</dbReference>
<dbReference type="Gene3D" id="3.40.190.10">
    <property type="entry name" value="Periplasmic binding protein-like II"/>
    <property type="match status" value="1"/>
</dbReference>
<keyword evidence="3" id="KW-0675">Receptor</keyword>
<dbReference type="PANTHER" id="PTHR42928:SF5">
    <property type="entry name" value="BLR1237 PROTEIN"/>
    <property type="match status" value="1"/>
</dbReference>
<comment type="similarity">
    <text evidence="1">Belongs to the UPF0065 (bug) family.</text>
</comment>
<reference evidence="3 4" key="1">
    <citation type="submission" date="2017-04" db="EMBL/GenBank/DDBJ databases">
        <authorList>
            <person name="Afonso C.L."/>
            <person name="Miller P.J."/>
            <person name="Scott M.A."/>
            <person name="Spackman E."/>
            <person name="Goraichik I."/>
            <person name="Dimitrov K.M."/>
            <person name="Suarez D.L."/>
            <person name="Swayne D.E."/>
        </authorList>
    </citation>
    <scope>NUCLEOTIDE SEQUENCE [LARGE SCALE GENOMIC DNA]</scope>
    <source>
        <strain evidence="3 4">VK13</strain>
    </source>
</reference>
<dbReference type="InterPro" id="IPR042100">
    <property type="entry name" value="Bug_dom1"/>
</dbReference>
<accession>A0A1W2A3N0</accession>
<gene>
    <name evidence="3" type="ORF">SAMN06296008_10782</name>
</gene>
<dbReference type="InterPro" id="IPR005064">
    <property type="entry name" value="BUG"/>
</dbReference>
<dbReference type="Pfam" id="PF03401">
    <property type="entry name" value="TctC"/>
    <property type="match status" value="1"/>
</dbReference>
<feature type="chain" id="PRO_5013026381" evidence="2">
    <location>
        <begin position="27"/>
        <end position="327"/>
    </location>
</feature>
<keyword evidence="4" id="KW-1185">Reference proteome</keyword>
<dbReference type="Gene3D" id="3.40.190.150">
    <property type="entry name" value="Bordetella uptake gene, domain 1"/>
    <property type="match status" value="1"/>
</dbReference>
<dbReference type="AlphaFoldDB" id="A0A1W2A3N0"/>
<dbReference type="STRING" id="1938817.SAMN06296008_10782"/>
<keyword evidence="2" id="KW-0732">Signal</keyword>
<dbReference type="OrthoDB" id="8895568at2"/>